<comment type="subcellular location">
    <subcellularLocation>
        <location evidence="1">Cell inner membrane</location>
        <topology evidence="1">Peripheral membrane protein</topology>
    </subcellularLocation>
</comment>
<evidence type="ECO:0000256" key="2">
    <source>
        <dbReference type="ARBA" id="ARBA00005417"/>
    </source>
</evidence>
<keyword evidence="4" id="KW-1003">Cell membrane</keyword>
<dbReference type="GO" id="GO:0005524">
    <property type="term" value="F:ATP binding"/>
    <property type="evidence" value="ECO:0007669"/>
    <property type="project" value="UniProtKB-KW"/>
</dbReference>
<dbReference type="InterPro" id="IPR003439">
    <property type="entry name" value="ABC_transporter-like_ATP-bd"/>
</dbReference>
<name>A0ABW8GBL6_9GAMM</name>
<keyword evidence="3" id="KW-0813">Transport</keyword>
<comment type="similarity">
    <text evidence="2">Belongs to the ABC transporter superfamily.</text>
</comment>
<dbReference type="Pfam" id="PF08352">
    <property type="entry name" value="oligo_HPY"/>
    <property type="match status" value="1"/>
</dbReference>
<dbReference type="InterPro" id="IPR003593">
    <property type="entry name" value="AAA+_ATPase"/>
</dbReference>
<evidence type="ECO:0000256" key="5">
    <source>
        <dbReference type="ARBA" id="ARBA00022741"/>
    </source>
</evidence>
<dbReference type="EC" id="7.4.2.9" evidence="8"/>
<evidence type="ECO:0000256" key="8">
    <source>
        <dbReference type="ARBA" id="ARBA00038852"/>
    </source>
</evidence>
<evidence type="ECO:0000313" key="12">
    <source>
        <dbReference type="Proteomes" id="UP001617689"/>
    </source>
</evidence>
<evidence type="ECO:0000256" key="7">
    <source>
        <dbReference type="ARBA" id="ARBA00023136"/>
    </source>
</evidence>
<comment type="catalytic activity">
    <reaction evidence="9">
        <text>a dipeptide(out) + ATP + H2O = a dipeptide(in) + ADP + phosphate + H(+)</text>
        <dbReference type="Rhea" id="RHEA:23120"/>
        <dbReference type="ChEBI" id="CHEBI:15377"/>
        <dbReference type="ChEBI" id="CHEBI:15378"/>
        <dbReference type="ChEBI" id="CHEBI:30616"/>
        <dbReference type="ChEBI" id="CHEBI:43474"/>
        <dbReference type="ChEBI" id="CHEBI:90799"/>
        <dbReference type="ChEBI" id="CHEBI:456216"/>
        <dbReference type="EC" id="7.4.2.9"/>
    </reaction>
</comment>
<evidence type="ECO:0000313" key="11">
    <source>
        <dbReference type="EMBL" id="MFJ5430074.1"/>
    </source>
</evidence>
<sequence length="295" mass="32708">MTSSIPELNKSSQRVPGSSPLMEVENLRVSFVNRGAVTDAVRGVSFTLGCEKLAIVGESGSGKSTVGRALLQLHPHSARITADKLRFGDTDLLKADEARMRQIRGKRISMIMQDPKYSLNPVVCVGDQIAEAYLAHHKVSHREAKEKVMAMLDVVRIRQPERVYNLYPHEISGGQGQRIMIAMMLITEPEIVIADEPTSALDVSVRLQVLAMLDDLVSERGLGLIFISHDINLVRSFCDRVLVMYAGRVVESIAAADLDNAQHPYTRGLLNSLPDIDHRRPRLPVMNRDPAWING</sequence>
<evidence type="ECO:0000256" key="1">
    <source>
        <dbReference type="ARBA" id="ARBA00004417"/>
    </source>
</evidence>
<dbReference type="SUPFAM" id="SSF52540">
    <property type="entry name" value="P-loop containing nucleoside triphosphate hydrolases"/>
    <property type="match status" value="1"/>
</dbReference>
<evidence type="ECO:0000256" key="9">
    <source>
        <dbReference type="ARBA" id="ARBA00047356"/>
    </source>
</evidence>
<dbReference type="Gene3D" id="3.40.50.300">
    <property type="entry name" value="P-loop containing nucleotide triphosphate hydrolases"/>
    <property type="match status" value="1"/>
</dbReference>
<dbReference type="InterPro" id="IPR050388">
    <property type="entry name" value="ABC_Ni/Peptide_Import"/>
</dbReference>
<evidence type="ECO:0000256" key="4">
    <source>
        <dbReference type="ARBA" id="ARBA00022475"/>
    </source>
</evidence>
<dbReference type="SMART" id="SM00382">
    <property type="entry name" value="AAA"/>
    <property type="match status" value="1"/>
</dbReference>
<keyword evidence="5" id="KW-0547">Nucleotide-binding</keyword>
<organism evidence="11 12">
    <name type="scientific">Pectobacterium actinidiae</name>
    <dbReference type="NCBI Taxonomy" id="1507808"/>
    <lineage>
        <taxon>Bacteria</taxon>
        <taxon>Pseudomonadati</taxon>
        <taxon>Pseudomonadota</taxon>
        <taxon>Gammaproteobacteria</taxon>
        <taxon>Enterobacterales</taxon>
        <taxon>Pectobacteriaceae</taxon>
        <taxon>Pectobacterium</taxon>
    </lineage>
</organism>
<evidence type="ECO:0000256" key="6">
    <source>
        <dbReference type="ARBA" id="ARBA00022840"/>
    </source>
</evidence>
<keyword evidence="6 11" id="KW-0067">ATP-binding</keyword>
<dbReference type="Proteomes" id="UP001617689">
    <property type="component" value="Unassembled WGS sequence"/>
</dbReference>
<dbReference type="PROSITE" id="PS50893">
    <property type="entry name" value="ABC_TRANSPORTER_2"/>
    <property type="match status" value="1"/>
</dbReference>
<dbReference type="InterPro" id="IPR013563">
    <property type="entry name" value="Oligopep_ABC_C"/>
</dbReference>
<comment type="caution">
    <text evidence="11">The sequence shown here is derived from an EMBL/GenBank/DDBJ whole genome shotgun (WGS) entry which is preliminary data.</text>
</comment>
<dbReference type="RefSeq" id="WP_080756558.1">
    <property type="nucleotide sequence ID" value="NZ_CP097896.1"/>
</dbReference>
<gene>
    <name evidence="11" type="ORF">ACIPUP_13020</name>
</gene>
<feature type="domain" description="ABC transporter" evidence="10">
    <location>
        <begin position="22"/>
        <end position="271"/>
    </location>
</feature>
<evidence type="ECO:0000256" key="3">
    <source>
        <dbReference type="ARBA" id="ARBA00022448"/>
    </source>
</evidence>
<accession>A0ABW8GBL6</accession>
<keyword evidence="7" id="KW-0472">Membrane</keyword>
<keyword evidence="12" id="KW-1185">Reference proteome</keyword>
<dbReference type="InterPro" id="IPR027417">
    <property type="entry name" value="P-loop_NTPase"/>
</dbReference>
<reference evidence="11 12" key="1">
    <citation type="submission" date="2024-10" db="EMBL/GenBank/DDBJ databases">
        <authorList>
            <person name="Lu C.-H."/>
        </authorList>
    </citation>
    <scope>NUCLEOTIDE SEQUENCE [LARGE SCALE GENOMIC DNA]</scope>
    <source>
        <strain evidence="11 12">22ZTDG03-2</strain>
    </source>
</reference>
<evidence type="ECO:0000259" key="10">
    <source>
        <dbReference type="PROSITE" id="PS50893"/>
    </source>
</evidence>
<dbReference type="PANTHER" id="PTHR43297">
    <property type="entry name" value="OLIGOPEPTIDE TRANSPORT ATP-BINDING PROTEIN APPD"/>
    <property type="match status" value="1"/>
</dbReference>
<dbReference type="Pfam" id="PF00005">
    <property type="entry name" value="ABC_tran"/>
    <property type="match status" value="1"/>
</dbReference>
<dbReference type="EMBL" id="JBIXLL010000007">
    <property type="protein sequence ID" value="MFJ5430074.1"/>
    <property type="molecule type" value="Genomic_DNA"/>
</dbReference>
<dbReference type="PANTHER" id="PTHR43297:SF2">
    <property type="entry name" value="DIPEPTIDE TRANSPORT ATP-BINDING PROTEIN DPPD"/>
    <property type="match status" value="1"/>
</dbReference>
<dbReference type="CDD" id="cd03257">
    <property type="entry name" value="ABC_NikE_OppD_transporters"/>
    <property type="match status" value="1"/>
</dbReference>
<protein>
    <recommendedName>
        <fullName evidence="8">ABC-type dipeptide transporter</fullName>
        <ecNumber evidence="8">7.4.2.9</ecNumber>
    </recommendedName>
</protein>
<proteinExistence type="inferred from homology"/>